<accession>A0A8C2RMG9</accession>
<reference evidence="4" key="1">
    <citation type="submission" date="2025-08" db="UniProtKB">
        <authorList>
            <consortium name="Ensembl"/>
        </authorList>
    </citation>
    <scope>IDENTIFICATION</scope>
</reference>
<dbReference type="Gene3D" id="3.40.50.1240">
    <property type="entry name" value="Phosphoglycerate mutase-like"/>
    <property type="match status" value="1"/>
</dbReference>
<comment type="similarity">
    <text evidence="1">In the C-terminal section; belongs to the phosphoglycerate mutase family.</text>
</comment>
<dbReference type="CDD" id="cd07067">
    <property type="entry name" value="HP_PGM_like"/>
    <property type="match status" value="1"/>
</dbReference>
<dbReference type="InterPro" id="IPR029033">
    <property type="entry name" value="His_PPase_superfam"/>
</dbReference>
<dbReference type="PANTHER" id="PTHR10606:SF15">
    <property type="entry name" value="6-PHOSPHOFRUCTO-2-KINASE_FRUCTOSE-2,6-BISPHOSPHATASE 1"/>
    <property type="match status" value="1"/>
</dbReference>
<dbReference type="PANTHER" id="PTHR10606">
    <property type="entry name" value="6-PHOSPHOFRUCTO-2-KINASE/FRUCTOSE-2,6-BISPHOSPHATASE"/>
    <property type="match status" value="1"/>
</dbReference>
<organism evidence="4">
    <name type="scientific">Capra hircus</name>
    <name type="common">Goat</name>
    <dbReference type="NCBI Taxonomy" id="9925"/>
    <lineage>
        <taxon>Eukaryota</taxon>
        <taxon>Metazoa</taxon>
        <taxon>Chordata</taxon>
        <taxon>Craniata</taxon>
        <taxon>Vertebrata</taxon>
        <taxon>Euteleostomi</taxon>
        <taxon>Mammalia</taxon>
        <taxon>Eutheria</taxon>
        <taxon>Laurasiatheria</taxon>
        <taxon>Artiodactyla</taxon>
        <taxon>Ruminantia</taxon>
        <taxon>Pecora</taxon>
        <taxon>Bovidae</taxon>
        <taxon>Caprinae</taxon>
        <taxon>Capra</taxon>
    </lineage>
</organism>
<dbReference type="GO" id="GO:0006003">
    <property type="term" value="P:fructose 2,6-bisphosphate metabolic process"/>
    <property type="evidence" value="ECO:0007669"/>
    <property type="project" value="InterPro"/>
</dbReference>
<dbReference type="SUPFAM" id="SSF53254">
    <property type="entry name" value="Phosphoglycerate mutase-like"/>
    <property type="match status" value="1"/>
</dbReference>
<keyword evidence="2" id="KW-0808">Transferase</keyword>
<keyword evidence="2" id="KW-0418">Kinase</keyword>
<name>A0A8C2RMG9_CAPHI</name>
<dbReference type="InterPro" id="IPR003094">
    <property type="entry name" value="6Pfruct_kin"/>
</dbReference>
<evidence type="ECO:0000313" key="4">
    <source>
        <dbReference type="Ensembl" id="ENSCHIP00010031178.1"/>
    </source>
</evidence>
<dbReference type="GO" id="GO:0004331">
    <property type="term" value="F:fructose-2,6-bisphosphate 2-phosphatase activity"/>
    <property type="evidence" value="ECO:0007669"/>
    <property type="project" value="TreeGrafter"/>
</dbReference>
<dbReference type="Ensembl" id="ENSCHIT00010043898.1">
    <property type="protein sequence ID" value="ENSCHIP00010031178.1"/>
    <property type="gene ID" value="ENSCHIG00010023135.1"/>
</dbReference>
<evidence type="ECO:0000256" key="3">
    <source>
        <dbReference type="ARBA" id="ARBA00023268"/>
    </source>
</evidence>
<dbReference type="Pfam" id="PF00300">
    <property type="entry name" value="His_Phos_1"/>
    <property type="match status" value="1"/>
</dbReference>
<sequence>LLLCTPTPQYAYALANFIQSQGISSLKVWTSHMKRTIQTAEALGVPYEQWKALNEIDAGVCEEMTYEEIQEHYPEEFALRDQDKYRYRYPKGESALSLEPRRGGDIPSILPLKAALSSFPDELPYLKCPLHTVLKLTPVAYGCKVESVYLNVGAVNTYREKPGVGEGLCGQSWDVVKAPSPAERQPQANRAWVFPPTRRITSTQKCKGISPDPRYHKMQG</sequence>
<evidence type="ECO:0000256" key="2">
    <source>
        <dbReference type="ARBA" id="ARBA00022777"/>
    </source>
</evidence>
<evidence type="ECO:0008006" key="5">
    <source>
        <dbReference type="Google" id="ProtNLM"/>
    </source>
</evidence>
<dbReference type="AlphaFoldDB" id="A0A8C2RMG9"/>
<protein>
    <recommendedName>
        <fullName evidence="5">6-phosphofructo-2-kinase</fullName>
    </recommendedName>
</protein>
<keyword evidence="3" id="KW-0511">Multifunctional enzyme</keyword>
<dbReference type="GO" id="GO:0003873">
    <property type="term" value="F:6-phosphofructo-2-kinase activity"/>
    <property type="evidence" value="ECO:0007669"/>
    <property type="project" value="TreeGrafter"/>
</dbReference>
<dbReference type="InterPro" id="IPR013078">
    <property type="entry name" value="His_Pase_superF_clade-1"/>
</dbReference>
<dbReference type="GO" id="GO:0005524">
    <property type="term" value="F:ATP binding"/>
    <property type="evidence" value="ECO:0007669"/>
    <property type="project" value="InterPro"/>
</dbReference>
<evidence type="ECO:0000256" key="1">
    <source>
        <dbReference type="ARBA" id="ARBA00008408"/>
    </source>
</evidence>
<dbReference type="GO" id="GO:0005829">
    <property type="term" value="C:cytosol"/>
    <property type="evidence" value="ECO:0007669"/>
    <property type="project" value="TreeGrafter"/>
</dbReference>
<proteinExistence type="inferred from homology"/>